<keyword evidence="3" id="KW-0687">Ribonucleoprotein</keyword>
<dbReference type="Proteomes" id="UP001445335">
    <property type="component" value="Unassembled WGS sequence"/>
</dbReference>
<dbReference type="GO" id="GO:1990904">
    <property type="term" value="C:ribonucleoprotein complex"/>
    <property type="evidence" value="ECO:0007669"/>
    <property type="project" value="UniProtKB-KW"/>
</dbReference>
<dbReference type="InterPro" id="IPR001780">
    <property type="entry name" value="Ribosomal_eL33"/>
</dbReference>
<dbReference type="EMBL" id="JALJOU010000067">
    <property type="protein sequence ID" value="KAK9826170.1"/>
    <property type="molecule type" value="Genomic_DNA"/>
</dbReference>
<name>A0AAW1QX98_9CHLO</name>
<sequence length="108" mass="12383">MGGERVRLYIPGTILGYRRGKRNQTNHTSLIQIEGVNSQAETEFYLGKRLAYIYKAKTLKQGTFFRVIWGKVMRAHGNIGVVRTKFRKNLPPKSLGGKVRVMLYPSRI</sequence>
<accession>A0AAW1QX98</accession>
<dbReference type="InterPro" id="IPR038661">
    <property type="entry name" value="Ribosomal_eL33_sf"/>
</dbReference>
<dbReference type="PANTHER" id="PTHR10902">
    <property type="entry name" value="60S RIBOSOMAL PROTEIN L35A"/>
    <property type="match status" value="1"/>
</dbReference>
<evidence type="ECO:0000313" key="4">
    <source>
        <dbReference type="EMBL" id="KAK9826170.1"/>
    </source>
</evidence>
<dbReference type="Pfam" id="PF01247">
    <property type="entry name" value="Ribosomal_L35Ae"/>
    <property type="match status" value="1"/>
</dbReference>
<dbReference type="GO" id="GO:0003735">
    <property type="term" value="F:structural constituent of ribosome"/>
    <property type="evidence" value="ECO:0007669"/>
    <property type="project" value="InterPro"/>
</dbReference>
<comment type="caution">
    <text evidence="4">The sequence shown here is derived from an EMBL/GenBank/DDBJ whole genome shotgun (WGS) entry which is preliminary data.</text>
</comment>
<protein>
    <recommendedName>
        <fullName evidence="6">Ribosomal protein L35A</fullName>
    </recommendedName>
</protein>
<evidence type="ECO:0000256" key="3">
    <source>
        <dbReference type="ARBA" id="ARBA00023274"/>
    </source>
</evidence>
<organism evidence="4 5">
    <name type="scientific">Elliptochloris bilobata</name>
    <dbReference type="NCBI Taxonomy" id="381761"/>
    <lineage>
        <taxon>Eukaryota</taxon>
        <taxon>Viridiplantae</taxon>
        <taxon>Chlorophyta</taxon>
        <taxon>core chlorophytes</taxon>
        <taxon>Trebouxiophyceae</taxon>
        <taxon>Trebouxiophyceae incertae sedis</taxon>
        <taxon>Elliptochloris clade</taxon>
        <taxon>Elliptochloris</taxon>
    </lineage>
</organism>
<keyword evidence="5" id="KW-1185">Reference proteome</keyword>
<gene>
    <name evidence="4" type="ORF">WJX81_003092</name>
</gene>
<keyword evidence="2" id="KW-0689">Ribosomal protein</keyword>
<comment type="similarity">
    <text evidence="1">Belongs to the eukaryotic ribosomal protein eL33 family.</text>
</comment>
<dbReference type="InterPro" id="IPR009000">
    <property type="entry name" value="Transl_B-barrel_sf"/>
</dbReference>
<evidence type="ECO:0000313" key="5">
    <source>
        <dbReference type="Proteomes" id="UP001445335"/>
    </source>
</evidence>
<dbReference type="Gene3D" id="2.40.10.190">
    <property type="entry name" value="translation elongation factor selb, chain A, domain 4"/>
    <property type="match status" value="1"/>
</dbReference>
<dbReference type="AlphaFoldDB" id="A0AAW1QX98"/>
<dbReference type="FunFam" id="2.40.10.190:FF:000001">
    <property type="entry name" value="60S ribosomal protein L35a"/>
    <property type="match status" value="1"/>
</dbReference>
<proteinExistence type="inferred from homology"/>
<dbReference type="HAMAP" id="MF_00573">
    <property type="entry name" value="Ribosomal_eL33"/>
    <property type="match status" value="1"/>
</dbReference>
<reference evidence="4 5" key="1">
    <citation type="journal article" date="2024" name="Nat. Commun.">
        <title>Phylogenomics reveals the evolutionary origins of lichenization in chlorophyte algae.</title>
        <authorList>
            <person name="Puginier C."/>
            <person name="Libourel C."/>
            <person name="Otte J."/>
            <person name="Skaloud P."/>
            <person name="Haon M."/>
            <person name="Grisel S."/>
            <person name="Petersen M."/>
            <person name="Berrin J.G."/>
            <person name="Delaux P.M."/>
            <person name="Dal Grande F."/>
            <person name="Keller J."/>
        </authorList>
    </citation>
    <scope>NUCLEOTIDE SEQUENCE [LARGE SCALE GENOMIC DNA]</scope>
    <source>
        <strain evidence="4 5">SAG 245.80</strain>
    </source>
</reference>
<dbReference type="GO" id="GO:0005840">
    <property type="term" value="C:ribosome"/>
    <property type="evidence" value="ECO:0007669"/>
    <property type="project" value="UniProtKB-KW"/>
</dbReference>
<dbReference type="SUPFAM" id="SSF50447">
    <property type="entry name" value="Translation proteins"/>
    <property type="match status" value="1"/>
</dbReference>
<evidence type="ECO:0000256" key="2">
    <source>
        <dbReference type="ARBA" id="ARBA00022980"/>
    </source>
</evidence>
<dbReference type="GO" id="GO:0006412">
    <property type="term" value="P:translation"/>
    <property type="evidence" value="ECO:0007669"/>
    <property type="project" value="InterPro"/>
</dbReference>
<evidence type="ECO:0000256" key="1">
    <source>
        <dbReference type="ARBA" id="ARBA00009269"/>
    </source>
</evidence>
<evidence type="ECO:0008006" key="6">
    <source>
        <dbReference type="Google" id="ProtNLM"/>
    </source>
</evidence>